<feature type="region of interest" description="Disordered" evidence="4">
    <location>
        <begin position="411"/>
        <end position="454"/>
    </location>
</feature>
<dbReference type="SUPFAM" id="SSF57716">
    <property type="entry name" value="Glucocorticoid receptor-like (DNA-binding domain)"/>
    <property type="match status" value="2"/>
</dbReference>
<sequence length="816" mass="91693">MLHWQDTLELADLPLQKGSVELLKQRWESANAMRPGLMLQCSSAPVSLVLDKMSCSSTKEKVPADNRRTDTFKEETLAGPQQTEHFPITVEELRSHFEALGGKKVSAWAGHTLRAWRWATGLQVGFPSYHPSPCLSLKNWKECTAFLKKILCLFLFTVGSHKRVRGLFKESASRADNALLDVQETVSLKERMAMYKAAVFEIGGSNSFAHTSEKTKFCTVPGGLAAVRKQFEKVRTTSSRKTFALYQHKSVQVTIVFLILTNEVCPARYPVVNQNTDETVINAAQNKELPKTVTEILKQQIERTAQEMAVHSDRETATPAKEVKKLQIQENETCRLCQQRVYPMECLVADKQNFHKSCFRCHHCGSQLSLGNYASLHGKIYCKPHFKQLFKSKGNYDEGFGHKQHKELWNSKDRCSSAGNTHAEETNPISSVPVDPKPITDIDQDLYSRTDGSLPDILDSNVKKNTERGKLKLTWPPSTDEVTPKKIFSIEEVAKVNKPKWPPEGFAQEGSNLNTYKPLGNKMDPQKENAVSKQNKNNTANAQQNQHSSFSALSEKEATNTTKAKKNEAGHKGKEEEAGNVQDKWNKTGGSQNMEESGKDSNESGNVIVYAAGKEQEKKTDETDGSEVVQVTNIDDVTVQKNHKEFSLNNNNNYATFSHAICTVSQHAFAKLENQYGNEEIFEMYESHESYCSDTVTVSQDEQNSKDEDAVTSNNLAQFNKDTTCQKSHISSTLKEATNTTLPVDMELACIGEESKYDKNLNTNITKVPANDINTSLDLLCSRYTAVPSFQGKKFKFKQLAVEEQIKRNRFYDENE</sequence>
<keyword evidence="2" id="KW-0862">Zinc</keyword>
<evidence type="ECO:0000313" key="6">
    <source>
        <dbReference type="Proteomes" id="UP000694405"/>
    </source>
</evidence>
<dbReference type="Ensembl" id="ENSMUNT00000028691.1">
    <property type="protein sequence ID" value="ENSMUNP00000029158.1"/>
    <property type="gene ID" value="ENSMUNG00000008524.2"/>
</dbReference>
<dbReference type="PROSITE" id="PS50023">
    <property type="entry name" value="LIM_DOMAIN_2"/>
    <property type="match status" value="1"/>
</dbReference>
<keyword evidence="6" id="KW-1185">Reference proteome</keyword>
<proteinExistence type="predicted"/>
<evidence type="ECO:0000256" key="2">
    <source>
        <dbReference type="ARBA" id="ARBA00022833"/>
    </source>
</evidence>
<name>A0A8V5FWC1_MELUD</name>
<accession>A0A8V5FWC1</accession>
<keyword evidence="3" id="KW-0440">LIM domain</keyword>
<dbReference type="InterPro" id="IPR001781">
    <property type="entry name" value="Znf_LIM"/>
</dbReference>
<dbReference type="CDD" id="cd09442">
    <property type="entry name" value="LIM_Eplin_like"/>
    <property type="match status" value="1"/>
</dbReference>
<feature type="compositionally biased region" description="Low complexity" evidence="4">
    <location>
        <begin position="533"/>
        <end position="546"/>
    </location>
</feature>
<dbReference type="Proteomes" id="UP000694405">
    <property type="component" value="Chromosome 8"/>
</dbReference>
<evidence type="ECO:0000256" key="4">
    <source>
        <dbReference type="SAM" id="MobiDB-lite"/>
    </source>
</evidence>
<dbReference type="SMART" id="SM00132">
    <property type="entry name" value="LIM"/>
    <property type="match status" value="1"/>
</dbReference>
<dbReference type="Pfam" id="PF00412">
    <property type="entry name" value="LIM"/>
    <property type="match status" value="1"/>
</dbReference>
<reference evidence="5" key="1">
    <citation type="submission" date="2020-03" db="EMBL/GenBank/DDBJ databases">
        <title>Melopsittacus undulatus (budgerigar) genome, bMelUnd1, maternal haplotype with Z.</title>
        <authorList>
            <person name="Gedman G."/>
            <person name="Mountcastle J."/>
            <person name="Haase B."/>
            <person name="Formenti G."/>
            <person name="Wright T."/>
            <person name="Apodaca J."/>
            <person name="Pelan S."/>
            <person name="Chow W."/>
            <person name="Rhie A."/>
            <person name="Howe K."/>
            <person name="Fedrigo O."/>
            <person name="Jarvis E.D."/>
        </authorList>
    </citation>
    <scope>NUCLEOTIDE SEQUENCE [LARGE SCALE GENOMIC DNA]</scope>
</reference>
<protein>
    <submittedName>
        <fullName evidence="5">Uncharacterized protein</fullName>
    </submittedName>
</protein>
<evidence type="ECO:0000256" key="3">
    <source>
        <dbReference type="ARBA" id="ARBA00023038"/>
    </source>
</evidence>
<reference evidence="5" key="2">
    <citation type="submission" date="2025-08" db="UniProtKB">
        <authorList>
            <consortium name="Ensembl"/>
        </authorList>
    </citation>
    <scope>IDENTIFICATION</scope>
</reference>
<feature type="compositionally biased region" description="Basic and acidic residues" evidence="4">
    <location>
        <begin position="565"/>
        <end position="577"/>
    </location>
</feature>
<dbReference type="GO" id="GO:0046872">
    <property type="term" value="F:metal ion binding"/>
    <property type="evidence" value="ECO:0007669"/>
    <property type="project" value="UniProtKB-KW"/>
</dbReference>
<feature type="region of interest" description="Disordered" evidence="4">
    <location>
        <begin position="501"/>
        <end position="605"/>
    </location>
</feature>
<dbReference type="AlphaFoldDB" id="A0A8V5FWC1"/>
<dbReference type="FunFam" id="2.10.110.10:FF:000002">
    <property type="entry name" value="LIM domain and actin-binding 1"/>
    <property type="match status" value="1"/>
</dbReference>
<dbReference type="PROSITE" id="PS00478">
    <property type="entry name" value="LIM_DOMAIN_1"/>
    <property type="match status" value="1"/>
</dbReference>
<evidence type="ECO:0000256" key="1">
    <source>
        <dbReference type="ARBA" id="ARBA00022723"/>
    </source>
</evidence>
<organism evidence="5 6">
    <name type="scientific">Melopsittacus undulatus</name>
    <name type="common">Budgerigar</name>
    <name type="synonym">Psittacus undulatus</name>
    <dbReference type="NCBI Taxonomy" id="13146"/>
    <lineage>
        <taxon>Eukaryota</taxon>
        <taxon>Metazoa</taxon>
        <taxon>Chordata</taxon>
        <taxon>Craniata</taxon>
        <taxon>Vertebrata</taxon>
        <taxon>Euteleostomi</taxon>
        <taxon>Archelosauria</taxon>
        <taxon>Archosauria</taxon>
        <taxon>Dinosauria</taxon>
        <taxon>Saurischia</taxon>
        <taxon>Theropoda</taxon>
        <taxon>Coelurosauria</taxon>
        <taxon>Aves</taxon>
        <taxon>Neognathae</taxon>
        <taxon>Neoaves</taxon>
        <taxon>Telluraves</taxon>
        <taxon>Australaves</taxon>
        <taxon>Psittaciformes</taxon>
        <taxon>Psittaculidae</taxon>
        <taxon>Melopsittacus</taxon>
    </lineage>
</organism>
<dbReference type="Gene3D" id="2.10.110.10">
    <property type="entry name" value="Cysteine Rich Protein"/>
    <property type="match status" value="1"/>
</dbReference>
<dbReference type="PANTHER" id="PTHR24206">
    <property type="entry name" value="OS06G0237300 PROTEIN"/>
    <property type="match status" value="1"/>
</dbReference>
<evidence type="ECO:0000313" key="5">
    <source>
        <dbReference type="Ensembl" id="ENSMUNP00000029158.1"/>
    </source>
</evidence>
<reference evidence="5" key="3">
    <citation type="submission" date="2025-09" db="UniProtKB">
        <authorList>
            <consortium name="Ensembl"/>
        </authorList>
    </citation>
    <scope>IDENTIFICATION</scope>
</reference>
<keyword evidence="1" id="KW-0479">Metal-binding</keyword>